<organism evidence="13 14">
    <name type="scientific">Cladosporium halotolerans</name>
    <dbReference type="NCBI Taxonomy" id="1052096"/>
    <lineage>
        <taxon>Eukaryota</taxon>
        <taxon>Fungi</taxon>
        <taxon>Dikarya</taxon>
        <taxon>Ascomycota</taxon>
        <taxon>Pezizomycotina</taxon>
        <taxon>Dothideomycetes</taxon>
        <taxon>Dothideomycetidae</taxon>
        <taxon>Cladosporiales</taxon>
        <taxon>Cladosporiaceae</taxon>
        <taxon>Cladosporium</taxon>
    </lineage>
</organism>
<dbReference type="GO" id="GO:0004609">
    <property type="term" value="F:phosphatidylserine decarboxylase activity"/>
    <property type="evidence" value="ECO:0007669"/>
    <property type="project" value="UniProtKB-EC"/>
</dbReference>
<keyword evidence="5" id="KW-0210">Decarboxylase</keyword>
<feature type="region of interest" description="Disordered" evidence="12">
    <location>
        <begin position="23"/>
        <end position="44"/>
    </location>
</feature>
<reference evidence="13 14" key="1">
    <citation type="journal article" date="2020" name="Microbiol. Resour. Announc.">
        <title>Draft Genome Sequence of a Cladosporium Species Isolated from the Mesophotic Ascidian Didemnum maculosum.</title>
        <authorList>
            <person name="Gioti A."/>
            <person name="Siaperas R."/>
            <person name="Nikolaivits E."/>
            <person name="Le Goff G."/>
            <person name="Ouazzani J."/>
            <person name="Kotoulas G."/>
            <person name="Topakas E."/>
        </authorList>
    </citation>
    <scope>NUCLEOTIDE SEQUENCE [LARGE SCALE GENOMIC DNA]</scope>
    <source>
        <strain evidence="13 14">TM138-S3</strain>
    </source>
</reference>
<dbReference type="AlphaFoldDB" id="A0AB34KLG2"/>
<comment type="pathway">
    <text evidence="11">Phospholipid metabolism; phosphatidylethanolamine biosynthesis.</text>
</comment>
<keyword evidence="4" id="KW-0444">Lipid biosynthesis</keyword>
<accession>A0AB34KLG2</accession>
<comment type="pathway">
    <text evidence="2">Lipid metabolism.</text>
</comment>
<evidence type="ECO:0000256" key="3">
    <source>
        <dbReference type="ARBA" id="ARBA00012243"/>
    </source>
</evidence>
<dbReference type="Pfam" id="PF02666">
    <property type="entry name" value="PS_Dcarbxylase"/>
    <property type="match status" value="1"/>
</dbReference>
<name>A0AB34KLG2_9PEZI</name>
<gene>
    <name evidence="13" type="ORF">WHR41_06935</name>
</gene>
<dbReference type="RefSeq" id="XP_069227772.1">
    <property type="nucleotide sequence ID" value="XM_069375540.1"/>
</dbReference>
<comment type="cofactor">
    <cofactor evidence="1">
        <name>pyruvate</name>
        <dbReference type="ChEBI" id="CHEBI:15361"/>
    </cofactor>
</comment>
<evidence type="ECO:0000256" key="9">
    <source>
        <dbReference type="ARBA" id="ARBA00023264"/>
    </source>
</evidence>
<keyword evidence="14" id="KW-1185">Reference proteome</keyword>
<evidence type="ECO:0000256" key="5">
    <source>
        <dbReference type="ARBA" id="ARBA00022793"/>
    </source>
</evidence>
<feature type="compositionally biased region" description="Low complexity" evidence="12">
    <location>
        <begin position="31"/>
        <end position="44"/>
    </location>
</feature>
<evidence type="ECO:0000256" key="7">
    <source>
        <dbReference type="ARBA" id="ARBA00023209"/>
    </source>
</evidence>
<dbReference type="Proteomes" id="UP000803884">
    <property type="component" value="Unassembled WGS sequence"/>
</dbReference>
<evidence type="ECO:0000256" key="4">
    <source>
        <dbReference type="ARBA" id="ARBA00022516"/>
    </source>
</evidence>
<dbReference type="GeneID" id="96008378"/>
<keyword evidence="8" id="KW-0456">Lyase</keyword>
<evidence type="ECO:0000256" key="11">
    <source>
        <dbReference type="ARBA" id="ARBA00024326"/>
    </source>
</evidence>
<sequence>MASSKNHSNEFKAVPENHLDSASKSLDALTAKSNSNPPHASANSSKATSYIRSFFQSDSLEALENAWHLGNYVIERETGKKTFEPMSIYVRLGMHFLYYGSGQEAALHWKRVQALLKQQSEKMGAWYDSPGSKSHIEPFIQSFGLKDSLQDMQQPDPAKYATFNEFFAREIKPSARPIAEPSDPTVISSPADCRLTTFSSIGQATKYWIKGYGFTIAKLLDSSSLAQSFDGGSIAIARLAPQDYHRWHSPIDGKIERITEIAGTYYTVNPQAVTQPGTLDVFCENKRSVMLLRRNVTGSRVAVIAVGAMLVGSIKYNTGVTEGAEVKRGQCLGAFHYGGSTVIVLFPRGEVVFDEDLIANSTRQSCETFVRVGWRIGRGPVQT</sequence>
<dbReference type="EMBL" id="JAAQHG020000024">
    <property type="protein sequence ID" value="KAL1584666.1"/>
    <property type="molecule type" value="Genomic_DNA"/>
</dbReference>
<dbReference type="PANTHER" id="PTHR10067">
    <property type="entry name" value="PHOSPHATIDYLSERINE DECARBOXYLASE"/>
    <property type="match status" value="1"/>
</dbReference>
<keyword evidence="6" id="KW-0443">Lipid metabolism</keyword>
<dbReference type="NCBIfam" id="TIGR00163">
    <property type="entry name" value="PS_decarb"/>
    <property type="match status" value="1"/>
</dbReference>
<evidence type="ECO:0000256" key="10">
    <source>
        <dbReference type="ARBA" id="ARBA00023317"/>
    </source>
</evidence>
<dbReference type="InterPro" id="IPR003817">
    <property type="entry name" value="PS_Dcarbxylase"/>
</dbReference>
<evidence type="ECO:0000256" key="2">
    <source>
        <dbReference type="ARBA" id="ARBA00005189"/>
    </source>
</evidence>
<evidence type="ECO:0000256" key="1">
    <source>
        <dbReference type="ARBA" id="ARBA00001928"/>
    </source>
</evidence>
<dbReference type="InterPro" id="IPR033177">
    <property type="entry name" value="PSD-B"/>
</dbReference>
<keyword evidence="9" id="KW-1208">Phospholipid metabolism</keyword>
<evidence type="ECO:0000256" key="12">
    <source>
        <dbReference type="SAM" id="MobiDB-lite"/>
    </source>
</evidence>
<dbReference type="EC" id="4.1.1.65" evidence="3"/>
<evidence type="ECO:0000256" key="6">
    <source>
        <dbReference type="ARBA" id="ARBA00023098"/>
    </source>
</evidence>
<dbReference type="GO" id="GO:0046474">
    <property type="term" value="P:glycerophospholipid biosynthetic process"/>
    <property type="evidence" value="ECO:0007669"/>
    <property type="project" value="UniProtKB-ARBA"/>
</dbReference>
<dbReference type="PANTHER" id="PTHR10067:SF17">
    <property type="entry name" value="PHOSPHATIDYLSERINE DECARBOXYLASE PROENZYME 2"/>
    <property type="match status" value="1"/>
</dbReference>
<protein>
    <recommendedName>
        <fullName evidence="3">phosphatidylserine decarboxylase</fullName>
        <ecNumber evidence="3">4.1.1.65</ecNumber>
    </recommendedName>
</protein>
<comment type="caution">
    <text evidence="13">The sequence shown here is derived from an EMBL/GenBank/DDBJ whole genome shotgun (WGS) entry which is preliminary data.</text>
</comment>
<evidence type="ECO:0000313" key="14">
    <source>
        <dbReference type="Proteomes" id="UP000803884"/>
    </source>
</evidence>
<keyword evidence="10" id="KW-0670">Pyruvate</keyword>
<evidence type="ECO:0000313" key="13">
    <source>
        <dbReference type="EMBL" id="KAL1584666.1"/>
    </source>
</evidence>
<evidence type="ECO:0000256" key="8">
    <source>
        <dbReference type="ARBA" id="ARBA00023239"/>
    </source>
</evidence>
<proteinExistence type="predicted"/>
<keyword evidence="7" id="KW-0594">Phospholipid biosynthesis</keyword>